<reference evidence="13 14" key="1">
    <citation type="journal article" date="2018" name="Science">
        <title>The opium poppy genome and morphinan production.</title>
        <authorList>
            <person name="Guo L."/>
            <person name="Winzer T."/>
            <person name="Yang X."/>
            <person name="Li Y."/>
            <person name="Ning Z."/>
            <person name="He Z."/>
            <person name="Teodor R."/>
            <person name="Lu Y."/>
            <person name="Bowser T.A."/>
            <person name="Graham I.A."/>
            <person name="Ye K."/>
        </authorList>
    </citation>
    <scope>NUCLEOTIDE SEQUENCE [LARGE SCALE GENOMIC DNA]</scope>
    <source>
        <strain evidence="14">cv. HN1</strain>
        <tissue evidence="13">Leaves</tissue>
    </source>
</reference>
<dbReference type="SUPFAM" id="SSF52833">
    <property type="entry name" value="Thioredoxin-like"/>
    <property type="match status" value="1"/>
</dbReference>
<evidence type="ECO:0000259" key="12">
    <source>
        <dbReference type="SMART" id="SM00756"/>
    </source>
</evidence>
<feature type="transmembrane region" description="Helical" evidence="11">
    <location>
        <begin position="185"/>
        <end position="208"/>
    </location>
</feature>
<feature type="domain" description="Vitamin K epoxide reductase" evidence="12">
    <location>
        <begin position="71"/>
        <end position="211"/>
    </location>
</feature>
<evidence type="ECO:0000256" key="10">
    <source>
        <dbReference type="SAM" id="MobiDB-lite"/>
    </source>
</evidence>
<proteinExistence type="inferred from homology"/>
<accession>A0A4Y7K0F7</accession>
<evidence type="ECO:0000256" key="9">
    <source>
        <dbReference type="ARBA" id="ARBA00023284"/>
    </source>
</evidence>
<dbReference type="SMART" id="SM00756">
    <property type="entry name" value="VKc"/>
    <property type="match status" value="1"/>
</dbReference>
<evidence type="ECO:0000256" key="1">
    <source>
        <dbReference type="ARBA" id="ARBA00004141"/>
    </source>
</evidence>
<dbReference type="Pfam" id="PF07884">
    <property type="entry name" value="VKOR"/>
    <property type="match status" value="1"/>
</dbReference>
<dbReference type="InterPro" id="IPR036249">
    <property type="entry name" value="Thioredoxin-like_sf"/>
</dbReference>
<keyword evidence="3 11" id="KW-0812">Transmembrane</keyword>
<dbReference type="InterPro" id="IPR038354">
    <property type="entry name" value="VKOR_sf"/>
</dbReference>
<keyword evidence="5 11" id="KW-1133">Transmembrane helix</keyword>
<dbReference type="Proteomes" id="UP000316621">
    <property type="component" value="Chromosome 6"/>
</dbReference>
<evidence type="ECO:0000256" key="5">
    <source>
        <dbReference type="ARBA" id="ARBA00022989"/>
    </source>
</evidence>
<evidence type="ECO:0000256" key="11">
    <source>
        <dbReference type="SAM" id="Phobius"/>
    </source>
</evidence>
<feature type="transmembrane region" description="Helical" evidence="11">
    <location>
        <begin position="119"/>
        <end position="141"/>
    </location>
</feature>
<dbReference type="PANTHER" id="PTHR34573">
    <property type="entry name" value="VKC DOMAIN-CONTAINING PROTEIN"/>
    <property type="match status" value="1"/>
</dbReference>
<keyword evidence="7 11" id="KW-0472">Membrane</keyword>
<dbReference type="PANTHER" id="PTHR34573:SF1">
    <property type="entry name" value="VITAMIN K EPOXIDE REDUCTASE DOMAIN-CONTAINING PROTEIN"/>
    <property type="match status" value="1"/>
</dbReference>
<name>A0A4Y7K0F7_PAPSO</name>
<dbReference type="Gramene" id="RZC66823">
    <property type="protein sequence ID" value="RZC66823"/>
    <property type="gene ID" value="C5167_010519"/>
</dbReference>
<sequence>MASFLSISVPTHSSSAHFLSSPRIPMSHFKRMVILPVKCLSGGPTQNNTDSEVESTPPSSSFLTQKKESISSSTYNLCAAIGSLGFLETGYLTYLKVTGSDAFCPIGGGNCGDILNSDYAAVFGVPLPLVGMFAYGLVATLGVQLGRQNSIFGLGETDGRMILTATVTSMATASAYFLYILSTQFSGSACSYCLLSAALSSTLFIAIIRDLGWQEIQKSVGLQICVAGLVVAALNTSYKTIAPMSNSMADINLPYYQTEITTKSTPYGISLAKHLRSIGAKMYGAFWCSHCLEQKEMFGQEGAKILNYVECFPNGFMKGTNMALECAVARLEGFPSWEINGKILSGEKTFSELAELSGFASEDFSPS</sequence>
<dbReference type="Gene3D" id="3.40.30.10">
    <property type="entry name" value="Glutaredoxin"/>
    <property type="match status" value="1"/>
</dbReference>
<evidence type="ECO:0000256" key="7">
    <source>
        <dbReference type="ARBA" id="ARBA00023136"/>
    </source>
</evidence>
<comment type="similarity">
    <text evidence="2">Belongs to the VKOR family.</text>
</comment>
<feature type="transmembrane region" description="Helical" evidence="11">
    <location>
        <begin position="161"/>
        <end position="179"/>
    </location>
</feature>
<dbReference type="Gene3D" id="1.20.1440.130">
    <property type="entry name" value="VKOR domain"/>
    <property type="match status" value="1"/>
</dbReference>
<dbReference type="GO" id="GO:0016020">
    <property type="term" value="C:membrane"/>
    <property type="evidence" value="ECO:0007669"/>
    <property type="project" value="UniProtKB-SubCell"/>
</dbReference>
<evidence type="ECO:0000256" key="2">
    <source>
        <dbReference type="ARBA" id="ARBA00006214"/>
    </source>
</evidence>
<feature type="region of interest" description="Disordered" evidence="10">
    <location>
        <begin position="45"/>
        <end position="65"/>
    </location>
</feature>
<evidence type="ECO:0000256" key="3">
    <source>
        <dbReference type="ARBA" id="ARBA00022692"/>
    </source>
</evidence>
<evidence type="ECO:0000256" key="8">
    <source>
        <dbReference type="ARBA" id="ARBA00023157"/>
    </source>
</evidence>
<keyword evidence="8" id="KW-1015">Disulfide bond</keyword>
<comment type="subcellular location">
    <subcellularLocation>
        <location evidence="1">Membrane</location>
        <topology evidence="1">Multi-pass membrane protein</topology>
    </subcellularLocation>
</comment>
<gene>
    <name evidence="13" type="ORF">C5167_010519</name>
</gene>
<evidence type="ECO:0000313" key="14">
    <source>
        <dbReference type="Proteomes" id="UP000316621"/>
    </source>
</evidence>
<evidence type="ECO:0000256" key="6">
    <source>
        <dbReference type="ARBA" id="ARBA00023002"/>
    </source>
</evidence>
<evidence type="ECO:0000256" key="4">
    <source>
        <dbReference type="ARBA" id="ARBA00022719"/>
    </source>
</evidence>
<protein>
    <recommendedName>
        <fullName evidence="12">Vitamin K epoxide reductase domain-containing protein</fullName>
    </recommendedName>
</protein>
<keyword evidence="6" id="KW-0560">Oxidoreductase</keyword>
<dbReference type="OMA" id="WCPHCHE"/>
<keyword evidence="14" id="KW-1185">Reference proteome</keyword>
<keyword evidence="9" id="KW-0676">Redox-active center</keyword>
<evidence type="ECO:0000313" key="13">
    <source>
        <dbReference type="EMBL" id="RZC66823.1"/>
    </source>
</evidence>
<dbReference type="GO" id="GO:0016491">
    <property type="term" value="F:oxidoreductase activity"/>
    <property type="evidence" value="ECO:0007669"/>
    <property type="project" value="UniProtKB-KW"/>
</dbReference>
<feature type="transmembrane region" description="Helical" evidence="11">
    <location>
        <begin position="220"/>
        <end position="238"/>
    </location>
</feature>
<dbReference type="GO" id="GO:0048038">
    <property type="term" value="F:quinone binding"/>
    <property type="evidence" value="ECO:0007669"/>
    <property type="project" value="UniProtKB-KW"/>
</dbReference>
<dbReference type="STRING" id="3469.A0A4Y7K0F7"/>
<dbReference type="OrthoDB" id="343052at2759"/>
<organism evidence="13 14">
    <name type="scientific">Papaver somniferum</name>
    <name type="common">Opium poppy</name>
    <dbReference type="NCBI Taxonomy" id="3469"/>
    <lineage>
        <taxon>Eukaryota</taxon>
        <taxon>Viridiplantae</taxon>
        <taxon>Streptophyta</taxon>
        <taxon>Embryophyta</taxon>
        <taxon>Tracheophyta</taxon>
        <taxon>Spermatophyta</taxon>
        <taxon>Magnoliopsida</taxon>
        <taxon>Ranunculales</taxon>
        <taxon>Papaveraceae</taxon>
        <taxon>Papaveroideae</taxon>
        <taxon>Papaver</taxon>
    </lineage>
</organism>
<dbReference type="CDD" id="cd12916">
    <property type="entry name" value="VKOR_1"/>
    <property type="match status" value="1"/>
</dbReference>
<dbReference type="AlphaFoldDB" id="A0A4Y7K0F7"/>
<keyword evidence="4" id="KW-0874">Quinone</keyword>
<dbReference type="InterPro" id="IPR044698">
    <property type="entry name" value="VKOR/LTO1"/>
</dbReference>
<dbReference type="EMBL" id="CM010720">
    <property type="protein sequence ID" value="RZC66823.1"/>
    <property type="molecule type" value="Genomic_DNA"/>
</dbReference>
<dbReference type="InterPro" id="IPR012932">
    <property type="entry name" value="VKOR"/>
</dbReference>